<organism evidence="3 4">
    <name type="scientific">Gigaspora margarita</name>
    <dbReference type="NCBI Taxonomy" id="4874"/>
    <lineage>
        <taxon>Eukaryota</taxon>
        <taxon>Fungi</taxon>
        <taxon>Fungi incertae sedis</taxon>
        <taxon>Mucoromycota</taxon>
        <taxon>Glomeromycotina</taxon>
        <taxon>Glomeromycetes</taxon>
        <taxon>Diversisporales</taxon>
        <taxon>Gigasporaceae</taxon>
        <taxon>Gigaspora</taxon>
    </lineage>
</organism>
<name>A0ABN7X0Z6_GIGMA</name>
<keyword evidence="2" id="KW-1133">Transmembrane helix</keyword>
<feature type="region of interest" description="Disordered" evidence="1">
    <location>
        <begin position="1"/>
        <end position="21"/>
    </location>
</feature>
<evidence type="ECO:0000256" key="2">
    <source>
        <dbReference type="SAM" id="Phobius"/>
    </source>
</evidence>
<sequence>DLAQSDNSGPNELDIDPSHNGSYRGLQILIIFIEIIAFKAIRVIL</sequence>
<gene>
    <name evidence="3" type="ORF">GMARGA_LOCUS37619</name>
</gene>
<evidence type="ECO:0000313" key="4">
    <source>
        <dbReference type="Proteomes" id="UP000789901"/>
    </source>
</evidence>
<dbReference type="Proteomes" id="UP000789901">
    <property type="component" value="Unassembled WGS sequence"/>
</dbReference>
<feature type="transmembrane region" description="Helical" evidence="2">
    <location>
        <begin position="26"/>
        <end position="44"/>
    </location>
</feature>
<feature type="compositionally biased region" description="Polar residues" evidence="1">
    <location>
        <begin position="1"/>
        <end position="10"/>
    </location>
</feature>
<keyword evidence="4" id="KW-1185">Reference proteome</keyword>
<keyword evidence="2" id="KW-0812">Transmembrane</keyword>
<evidence type="ECO:0000256" key="1">
    <source>
        <dbReference type="SAM" id="MobiDB-lite"/>
    </source>
</evidence>
<keyword evidence="2" id="KW-0472">Membrane</keyword>
<comment type="caution">
    <text evidence="3">The sequence shown here is derived from an EMBL/GenBank/DDBJ whole genome shotgun (WGS) entry which is preliminary data.</text>
</comment>
<evidence type="ECO:0000313" key="3">
    <source>
        <dbReference type="EMBL" id="CAG8845407.1"/>
    </source>
</evidence>
<accession>A0ABN7X0Z6</accession>
<reference evidence="3 4" key="1">
    <citation type="submission" date="2021-06" db="EMBL/GenBank/DDBJ databases">
        <authorList>
            <person name="Kallberg Y."/>
            <person name="Tangrot J."/>
            <person name="Rosling A."/>
        </authorList>
    </citation>
    <scope>NUCLEOTIDE SEQUENCE [LARGE SCALE GENOMIC DNA]</scope>
    <source>
        <strain evidence="3 4">120-4 pot B 10/14</strain>
    </source>
</reference>
<feature type="non-terminal residue" evidence="3">
    <location>
        <position position="1"/>
    </location>
</feature>
<dbReference type="EMBL" id="CAJVQB010079463">
    <property type="protein sequence ID" value="CAG8845407.1"/>
    <property type="molecule type" value="Genomic_DNA"/>
</dbReference>
<protein>
    <submittedName>
        <fullName evidence="3">29954_t:CDS:1</fullName>
    </submittedName>
</protein>
<proteinExistence type="predicted"/>